<dbReference type="Gene3D" id="3.30.460.10">
    <property type="entry name" value="Beta Polymerase, domain 2"/>
    <property type="match status" value="1"/>
</dbReference>
<dbReference type="InterPro" id="IPR007344">
    <property type="entry name" value="GrpB/CoaE"/>
</dbReference>
<accession>A0ABT7MR35</accession>
<organism evidence="1 2">
    <name type="scientific">Exiguobacterium mexicanum</name>
    <dbReference type="NCBI Taxonomy" id="340146"/>
    <lineage>
        <taxon>Bacteria</taxon>
        <taxon>Bacillati</taxon>
        <taxon>Bacillota</taxon>
        <taxon>Bacilli</taxon>
        <taxon>Bacillales</taxon>
        <taxon>Bacillales Family XII. Incertae Sedis</taxon>
        <taxon>Exiguobacterium</taxon>
    </lineage>
</organism>
<dbReference type="InterPro" id="IPR043519">
    <property type="entry name" value="NT_sf"/>
</dbReference>
<dbReference type="SUPFAM" id="SSF81301">
    <property type="entry name" value="Nucleotidyltransferase"/>
    <property type="match status" value="1"/>
</dbReference>
<dbReference type="PANTHER" id="PTHR34822">
    <property type="entry name" value="GRPB DOMAIN PROTEIN (AFU_ORTHOLOGUE AFUA_1G01530)"/>
    <property type="match status" value="1"/>
</dbReference>
<protein>
    <submittedName>
        <fullName evidence="1">GrpB family protein</fullName>
    </submittedName>
</protein>
<comment type="caution">
    <text evidence="1">The sequence shown here is derived from an EMBL/GenBank/DDBJ whole genome shotgun (WGS) entry which is preliminary data.</text>
</comment>
<gene>
    <name evidence="1" type="ORF">QR695_11770</name>
</gene>
<proteinExistence type="predicted"/>
<dbReference type="PANTHER" id="PTHR34822:SF1">
    <property type="entry name" value="GRPB FAMILY PROTEIN"/>
    <property type="match status" value="1"/>
</dbReference>
<reference evidence="1 2" key="1">
    <citation type="submission" date="2023-06" db="EMBL/GenBank/DDBJ databases">
        <title>Influencing factors and mechanism of Cr(VI) reduction by facultative anaerobic Exiguobacterium sp. PY14.</title>
        <authorList>
            <person name="Zou L."/>
        </authorList>
    </citation>
    <scope>NUCLEOTIDE SEQUENCE [LARGE SCALE GENOMIC DNA]</scope>
    <source>
        <strain evidence="1 2">PY14</strain>
    </source>
</reference>
<name>A0ABT7MR35_9BACL</name>
<keyword evidence="2" id="KW-1185">Reference proteome</keyword>
<dbReference type="Pfam" id="PF04229">
    <property type="entry name" value="GrpB"/>
    <property type="match status" value="1"/>
</dbReference>
<evidence type="ECO:0000313" key="1">
    <source>
        <dbReference type="EMBL" id="MDL5377676.1"/>
    </source>
</evidence>
<dbReference type="EMBL" id="JASWER010000010">
    <property type="protein sequence ID" value="MDL5377676.1"/>
    <property type="molecule type" value="Genomic_DNA"/>
</dbReference>
<evidence type="ECO:0000313" key="2">
    <source>
        <dbReference type="Proteomes" id="UP001230807"/>
    </source>
</evidence>
<dbReference type="RefSeq" id="WP_286038449.1">
    <property type="nucleotide sequence ID" value="NZ_CP183077.1"/>
</dbReference>
<sequence length="174" mass="20330">MRKVEVVPYDPIWETKFKEEAAKLERLFEGELVAIHHIGSTSVPGLDAKPIIDIMPVVQDIERIDDWIGHMEALGYRSFGEHGIPRRRFFAKGEDVRTIHVHMFEEGDEGVTRHLAFRDYLMTFPDVRDEYASLKQQLASRHPEDIESYIQGKQDWVSATEQEATLWYMSRQQI</sequence>
<dbReference type="Proteomes" id="UP001230807">
    <property type="component" value="Unassembled WGS sequence"/>
</dbReference>